<reference evidence="2" key="1">
    <citation type="submission" date="2021-01" db="EMBL/GenBank/DDBJ databases">
        <authorList>
            <person name="Corre E."/>
            <person name="Pelletier E."/>
            <person name="Niang G."/>
            <person name="Scheremetjew M."/>
            <person name="Finn R."/>
            <person name="Kale V."/>
            <person name="Holt S."/>
            <person name="Cochrane G."/>
            <person name="Meng A."/>
            <person name="Brown T."/>
            <person name="Cohen L."/>
        </authorList>
    </citation>
    <scope>NUCLEOTIDE SEQUENCE</scope>
    <source>
        <strain evidence="2">FSP1.4</strain>
    </source>
</reference>
<accession>A0A7S3N7P3</accession>
<name>A0A7S3N7P3_9SPIT</name>
<feature type="compositionally biased region" description="Basic and acidic residues" evidence="1">
    <location>
        <begin position="7"/>
        <end position="22"/>
    </location>
</feature>
<feature type="region of interest" description="Disordered" evidence="1">
    <location>
        <begin position="1"/>
        <end position="31"/>
    </location>
</feature>
<evidence type="ECO:0000313" key="2">
    <source>
        <dbReference type="EMBL" id="CAE0346163.1"/>
    </source>
</evidence>
<protein>
    <submittedName>
        <fullName evidence="2">Uncharacterized protein</fullName>
    </submittedName>
</protein>
<proteinExistence type="predicted"/>
<feature type="compositionally biased region" description="Basic residues" evidence="1">
    <location>
        <begin position="60"/>
        <end position="69"/>
    </location>
</feature>
<evidence type="ECO:0000256" key="1">
    <source>
        <dbReference type="SAM" id="MobiDB-lite"/>
    </source>
</evidence>
<feature type="compositionally biased region" description="Low complexity" evidence="1">
    <location>
        <begin position="78"/>
        <end position="87"/>
    </location>
</feature>
<organism evidence="2">
    <name type="scientific">Euplotes harpa</name>
    <dbReference type="NCBI Taxonomy" id="151035"/>
    <lineage>
        <taxon>Eukaryota</taxon>
        <taxon>Sar</taxon>
        <taxon>Alveolata</taxon>
        <taxon>Ciliophora</taxon>
        <taxon>Intramacronucleata</taxon>
        <taxon>Spirotrichea</taxon>
        <taxon>Hypotrichia</taxon>
        <taxon>Euplotida</taxon>
        <taxon>Euplotidae</taxon>
        <taxon>Euplotes</taxon>
    </lineage>
</organism>
<feature type="region of interest" description="Disordered" evidence="1">
    <location>
        <begin position="55"/>
        <end position="99"/>
    </location>
</feature>
<sequence>MADTDETEGKVRTKLETKKNKTADQTGGQSSHCIFDLDLSKLNDIDLHLSTGINSESKRSTSRIRKNKLAKMQEESECSSSRQSQNSNEEEEFKEIASGMNPRKEESINQLIAKRFVSAKIDKERIYDKILSEQDTHLTAEKRNSIRQVIYSNRKFHQLGAKKMNLADFGKLRSQDRQPLQKQFTIIDIEHLDEENADDCE</sequence>
<dbReference type="EMBL" id="HBII01011843">
    <property type="protein sequence ID" value="CAE0346163.1"/>
    <property type="molecule type" value="Transcribed_RNA"/>
</dbReference>
<dbReference type="AlphaFoldDB" id="A0A7S3N7P3"/>
<gene>
    <name evidence="2" type="ORF">EHAR0213_LOCUS5073</name>
</gene>